<dbReference type="SUPFAM" id="SSF53474">
    <property type="entry name" value="alpha/beta-Hydrolases"/>
    <property type="match status" value="1"/>
</dbReference>
<dbReference type="InterPro" id="IPR029058">
    <property type="entry name" value="AB_hydrolase_fold"/>
</dbReference>
<evidence type="ECO:0000313" key="2">
    <source>
        <dbReference type="EMBL" id="QHT09037.1"/>
    </source>
</evidence>
<dbReference type="Gene3D" id="3.40.50.1820">
    <property type="entry name" value="alpha/beta hydrolase"/>
    <property type="match status" value="1"/>
</dbReference>
<feature type="domain" description="Fungal lipase-type" evidence="1">
    <location>
        <begin position="73"/>
        <end position="205"/>
    </location>
</feature>
<protein>
    <recommendedName>
        <fullName evidence="1">Fungal lipase-type domain-containing protein</fullName>
    </recommendedName>
</protein>
<proteinExistence type="predicted"/>
<dbReference type="GO" id="GO:0006629">
    <property type="term" value="P:lipid metabolic process"/>
    <property type="evidence" value="ECO:0007669"/>
    <property type="project" value="InterPro"/>
</dbReference>
<dbReference type="CDD" id="cd00519">
    <property type="entry name" value="Lipase_3"/>
    <property type="match status" value="1"/>
</dbReference>
<organism evidence="2">
    <name type="scientific">viral metagenome</name>
    <dbReference type="NCBI Taxonomy" id="1070528"/>
    <lineage>
        <taxon>unclassified sequences</taxon>
        <taxon>metagenomes</taxon>
        <taxon>organismal metagenomes</taxon>
    </lineage>
</organism>
<accession>A0A6C0CXP6</accession>
<dbReference type="PANTHER" id="PTHR45856">
    <property type="entry name" value="ALPHA/BETA-HYDROLASES SUPERFAMILY PROTEIN"/>
    <property type="match status" value="1"/>
</dbReference>
<dbReference type="InterPro" id="IPR051218">
    <property type="entry name" value="Sec_MonoDiacylglyc_Lipase"/>
</dbReference>
<dbReference type="InterPro" id="IPR002921">
    <property type="entry name" value="Fungal_lipase-type"/>
</dbReference>
<name>A0A6C0CXP6_9ZZZZ</name>
<dbReference type="Pfam" id="PF01764">
    <property type="entry name" value="Lipase_3"/>
    <property type="match status" value="1"/>
</dbReference>
<sequence>MILIFLLFSLCAAYDQSLSKHFINLSQATYCVSSTKEWNCITCESSIKPEYVIENNGARAIQGFDSETNSIFTAFRGSSNIENWIDNIQISKISPYNESSIEVEKGFYKAYNYLKPELINNLGDLSKKYGTNKISITGHSLGAAEATLFAYDILNDFTNYKILYFYNFGSPRVGNSEFVKSFSSFSLTSFRVTHYFDIVPHVPEEFLGYLHISNEIWYNEANSEYKICNDLNNKEDNSCSNSCSPTHCTSFDDHVYYLNISMGNDPICFYSM</sequence>
<dbReference type="PANTHER" id="PTHR45856:SF25">
    <property type="entry name" value="FUNGAL LIPASE-LIKE DOMAIN-CONTAINING PROTEIN"/>
    <property type="match status" value="1"/>
</dbReference>
<dbReference type="EMBL" id="MN739506">
    <property type="protein sequence ID" value="QHT09037.1"/>
    <property type="molecule type" value="Genomic_DNA"/>
</dbReference>
<evidence type="ECO:0000259" key="1">
    <source>
        <dbReference type="Pfam" id="PF01764"/>
    </source>
</evidence>
<reference evidence="2" key="1">
    <citation type="journal article" date="2020" name="Nature">
        <title>Giant virus diversity and host interactions through global metagenomics.</title>
        <authorList>
            <person name="Schulz F."/>
            <person name="Roux S."/>
            <person name="Paez-Espino D."/>
            <person name="Jungbluth S."/>
            <person name="Walsh D.A."/>
            <person name="Denef V.J."/>
            <person name="McMahon K.D."/>
            <person name="Konstantinidis K.T."/>
            <person name="Eloe-Fadrosh E.A."/>
            <person name="Kyrpides N.C."/>
            <person name="Woyke T."/>
        </authorList>
    </citation>
    <scope>NUCLEOTIDE SEQUENCE</scope>
    <source>
        <strain evidence="2">GVMAG-M-3300023109-53</strain>
    </source>
</reference>
<dbReference type="AlphaFoldDB" id="A0A6C0CXP6"/>